<keyword evidence="2" id="KW-0808">Transferase</keyword>
<dbReference type="SUPFAM" id="SSF56672">
    <property type="entry name" value="DNA/RNA polymerases"/>
    <property type="match status" value="1"/>
</dbReference>
<keyword evidence="2" id="KW-0548">Nucleotidyltransferase</keyword>
<keyword evidence="2" id="KW-0695">RNA-directed DNA polymerase</keyword>
<evidence type="ECO:0000313" key="2">
    <source>
        <dbReference type="EMBL" id="EQD31585.1"/>
    </source>
</evidence>
<gene>
    <name evidence="2" type="ORF">B1A_19866</name>
</gene>
<feature type="domain" description="Reverse transcriptase" evidence="1">
    <location>
        <begin position="1"/>
        <end position="149"/>
    </location>
</feature>
<name>T0ZP63_9ZZZZ</name>
<organism evidence="2">
    <name type="scientific">mine drainage metagenome</name>
    <dbReference type="NCBI Taxonomy" id="410659"/>
    <lineage>
        <taxon>unclassified sequences</taxon>
        <taxon>metagenomes</taxon>
        <taxon>ecological metagenomes</taxon>
    </lineage>
</organism>
<accession>T0ZP63</accession>
<dbReference type="GO" id="GO:0003964">
    <property type="term" value="F:RNA-directed DNA polymerase activity"/>
    <property type="evidence" value="ECO:0007669"/>
    <property type="project" value="UniProtKB-KW"/>
</dbReference>
<dbReference type="InterPro" id="IPR000477">
    <property type="entry name" value="RT_dom"/>
</dbReference>
<comment type="caution">
    <text evidence="2">The sequence shown here is derived from an EMBL/GenBank/DDBJ whole genome shotgun (WGS) entry which is preliminary data.</text>
</comment>
<dbReference type="EMBL" id="AUZX01014657">
    <property type="protein sequence ID" value="EQD31585.1"/>
    <property type="molecule type" value="Genomic_DNA"/>
</dbReference>
<dbReference type="Pfam" id="PF00078">
    <property type="entry name" value="RVT_1"/>
    <property type="match status" value="1"/>
</dbReference>
<reference evidence="2" key="2">
    <citation type="journal article" date="2014" name="ISME J.">
        <title>Microbial stratification in low pH oxic and suboxic macroscopic growths along an acid mine drainage.</title>
        <authorList>
            <person name="Mendez-Garcia C."/>
            <person name="Mesa V."/>
            <person name="Sprenger R.R."/>
            <person name="Richter M."/>
            <person name="Diez M.S."/>
            <person name="Solano J."/>
            <person name="Bargiela R."/>
            <person name="Golyshina O.V."/>
            <person name="Manteca A."/>
            <person name="Ramos J.L."/>
            <person name="Gallego J.R."/>
            <person name="Llorente I."/>
            <person name="Martins Dos Santos V.A."/>
            <person name="Jensen O.N."/>
            <person name="Pelaez A.I."/>
            <person name="Sanchez J."/>
            <person name="Ferrer M."/>
        </authorList>
    </citation>
    <scope>NUCLEOTIDE SEQUENCE</scope>
</reference>
<proteinExistence type="predicted"/>
<reference evidence="2" key="1">
    <citation type="submission" date="2013-08" db="EMBL/GenBank/DDBJ databases">
        <authorList>
            <person name="Mendez C."/>
            <person name="Richter M."/>
            <person name="Ferrer M."/>
            <person name="Sanchez J."/>
        </authorList>
    </citation>
    <scope>NUCLEOTIDE SEQUENCE</scope>
</reference>
<feature type="non-terminal residue" evidence="2">
    <location>
        <position position="149"/>
    </location>
</feature>
<protein>
    <submittedName>
        <fullName evidence="2">Reverse transcriptase</fullName>
    </submittedName>
</protein>
<sequence>MAMLQSNTIRIQAGREKSKPIQIRRSVPQGGPTSPTLFNLGIDFIYKDTCESDFANAHGFKLSDNHDALCLTGFADDQVATSSTIEGARRIVERTQELFREIGLDVNPRKSIAIRIEKGKLVPGELELSDGVCIKCIDENTVIKYLGCS</sequence>
<dbReference type="InterPro" id="IPR043502">
    <property type="entry name" value="DNA/RNA_pol_sf"/>
</dbReference>
<dbReference type="PROSITE" id="PS50878">
    <property type="entry name" value="RT_POL"/>
    <property type="match status" value="1"/>
</dbReference>
<evidence type="ECO:0000259" key="1">
    <source>
        <dbReference type="PROSITE" id="PS50878"/>
    </source>
</evidence>
<dbReference type="AlphaFoldDB" id="T0ZP63"/>